<proteinExistence type="predicted"/>
<evidence type="ECO:0000256" key="1">
    <source>
        <dbReference type="ARBA" id="ARBA00004651"/>
    </source>
</evidence>
<keyword evidence="4" id="KW-1133">Transmembrane helix</keyword>
<dbReference type="AlphaFoldDB" id="A0A1J5QYF5"/>
<evidence type="ECO:0000256" key="3">
    <source>
        <dbReference type="ARBA" id="ARBA00022692"/>
    </source>
</evidence>
<evidence type="ECO:0000256" key="4">
    <source>
        <dbReference type="ARBA" id="ARBA00022989"/>
    </source>
</evidence>
<reference evidence="7" key="1">
    <citation type="submission" date="2016-10" db="EMBL/GenBank/DDBJ databases">
        <title>Sequence of Gallionella enrichment culture.</title>
        <authorList>
            <person name="Poehlein A."/>
            <person name="Muehling M."/>
            <person name="Daniel R."/>
        </authorList>
    </citation>
    <scope>NUCLEOTIDE SEQUENCE</scope>
</reference>
<evidence type="ECO:0000256" key="5">
    <source>
        <dbReference type="ARBA" id="ARBA00023136"/>
    </source>
</evidence>
<dbReference type="GO" id="GO:0008324">
    <property type="term" value="F:monoatomic cation transmembrane transporter activity"/>
    <property type="evidence" value="ECO:0007669"/>
    <property type="project" value="InterPro"/>
</dbReference>
<evidence type="ECO:0000313" key="7">
    <source>
        <dbReference type="EMBL" id="OIQ84871.1"/>
    </source>
</evidence>
<dbReference type="Pfam" id="PF01899">
    <property type="entry name" value="MNHE"/>
    <property type="match status" value="1"/>
</dbReference>
<comment type="subcellular location">
    <subcellularLocation>
        <location evidence="1">Cell membrane</location>
        <topology evidence="1">Multi-pass membrane protein</topology>
    </subcellularLocation>
</comment>
<dbReference type="PANTHER" id="PTHR34584">
    <property type="entry name" value="NA(+)/H(+) ANTIPORTER SUBUNIT E1"/>
    <property type="match status" value="1"/>
</dbReference>
<feature type="compositionally biased region" description="Low complexity" evidence="6">
    <location>
        <begin position="181"/>
        <end position="196"/>
    </location>
</feature>
<dbReference type="EMBL" id="MLJW01000585">
    <property type="protein sequence ID" value="OIQ84871.1"/>
    <property type="molecule type" value="Genomic_DNA"/>
</dbReference>
<keyword evidence="3" id="KW-0812">Transmembrane</keyword>
<evidence type="ECO:0000256" key="6">
    <source>
        <dbReference type="SAM" id="MobiDB-lite"/>
    </source>
</evidence>
<keyword evidence="5" id="KW-0472">Membrane</keyword>
<accession>A0A1J5QYF5</accession>
<dbReference type="InterPro" id="IPR002758">
    <property type="entry name" value="Cation_antiport_E"/>
</dbReference>
<organism evidence="7">
    <name type="scientific">mine drainage metagenome</name>
    <dbReference type="NCBI Taxonomy" id="410659"/>
    <lineage>
        <taxon>unclassified sequences</taxon>
        <taxon>metagenomes</taxon>
        <taxon>ecological metagenomes</taxon>
    </lineage>
</organism>
<feature type="region of interest" description="Disordered" evidence="6">
    <location>
        <begin position="179"/>
        <end position="205"/>
    </location>
</feature>
<protein>
    <submittedName>
        <fullName evidence="7">Putative monovalent cation/H+ antiporter subunit E</fullName>
    </submittedName>
</protein>
<sequence length="205" mass="22606">MTLHRRRRRLVVQVMAYTWMVAVWALLWGDLSVANVIVGMVLAFVITTVLPMPPIDFHGRVRPLGVLRVLGHLLVEVTRASFQVSRIALSPGPAPRGAVIGVHLRSHSDLYLTITAELASLVPGSLVIEAHRLTGMLYLHVLDAEAAGGIEAHRASVLLLEERVLRALASDDELERAALPVRRAGSGRSSRQSQQSRQRRRTVRS</sequence>
<gene>
    <name evidence="7" type="ORF">GALL_333020</name>
</gene>
<dbReference type="GO" id="GO:0005886">
    <property type="term" value="C:plasma membrane"/>
    <property type="evidence" value="ECO:0007669"/>
    <property type="project" value="UniProtKB-SubCell"/>
</dbReference>
<dbReference type="NCBIfam" id="NF006521">
    <property type="entry name" value="PRK08965.1-5"/>
    <property type="match status" value="1"/>
</dbReference>
<dbReference type="PANTHER" id="PTHR34584:SF1">
    <property type="entry name" value="NA(+)_H(+) ANTIPORTER SUBUNIT E1"/>
    <property type="match status" value="1"/>
</dbReference>
<keyword evidence="2" id="KW-1003">Cell membrane</keyword>
<name>A0A1J5QYF5_9ZZZZ</name>
<comment type="caution">
    <text evidence="7">The sequence shown here is derived from an EMBL/GenBank/DDBJ whole genome shotgun (WGS) entry which is preliminary data.</text>
</comment>
<evidence type="ECO:0000256" key="2">
    <source>
        <dbReference type="ARBA" id="ARBA00022475"/>
    </source>
</evidence>